<feature type="region of interest" description="Disordered" evidence="1">
    <location>
        <begin position="1"/>
        <end position="82"/>
    </location>
</feature>
<feature type="compositionally biased region" description="Basic and acidic residues" evidence="1">
    <location>
        <begin position="1"/>
        <end position="35"/>
    </location>
</feature>
<dbReference type="WBParaSite" id="SCUD_0001369801-mRNA-1">
    <property type="protein sequence ID" value="SCUD_0001369801-mRNA-1"/>
    <property type="gene ID" value="SCUD_0001369801"/>
</dbReference>
<evidence type="ECO:0000256" key="1">
    <source>
        <dbReference type="SAM" id="MobiDB-lite"/>
    </source>
</evidence>
<dbReference type="EMBL" id="UZAK01036079">
    <property type="protein sequence ID" value="VDP53719.1"/>
    <property type="molecule type" value="Genomic_DNA"/>
</dbReference>
<organism evidence="4">
    <name type="scientific">Schistosoma curassoni</name>
    <dbReference type="NCBI Taxonomy" id="6186"/>
    <lineage>
        <taxon>Eukaryota</taxon>
        <taxon>Metazoa</taxon>
        <taxon>Spiralia</taxon>
        <taxon>Lophotrochozoa</taxon>
        <taxon>Platyhelminthes</taxon>
        <taxon>Trematoda</taxon>
        <taxon>Digenea</taxon>
        <taxon>Strigeidida</taxon>
        <taxon>Schistosomatoidea</taxon>
        <taxon>Schistosomatidae</taxon>
        <taxon>Schistosoma</taxon>
    </lineage>
</organism>
<reference evidence="4" key="1">
    <citation type="submission" date="2016-06" db="UniProtKB">
        <authorList>
            <consortium name="WormBaseParasite"/>
        </authorList>
    </citation>
    <scope>IDENTIFICATION</scope>
</reference>
<sequence length="207" mass="24261">MNQYLKRENKPDPSGERNQEEPLEVDRTHIEERTQLCHKASPQMESSRPNEKRNSKEHITPRNGDRLEKNEQKLDRTEKESPGTEWVGECWSAFYAPLGVTGLNGFRITLNNRFQALHDELEKEESAMKDNWWGIKQQLTSTYQEVLGLKKHHHKEWISVETRGKIQEGKNKKKVINNSRKKAEKVKTQAECTETNKRVKKSLRADK</sequence>
<evidence type="ECO:0000313" key="4">
    <source>
        <dbReference type="WBParaSite" id="SCUD_0001369801-mRNA-1"/>
    </source>
</evidence>
<feature type="compositionally biased region" description="Basic and acidic residues" evidence="1">
    <location>
        <begin position="48"/>
        <end position="82"/>
    </location>
</feature>
<accession>A0A183KFA1</accession>
<feature type="region of interest" description="Disordered" evidence="1">
    <location>
        <begin position="176"/>
        <end position="207"/>
    </location>
</feature>
<dbReference type="AlphaFoldDB" id="A0A183KFA1"/>
<reference evidence="2 3" key="2">
    <citation type="submission" date="2018-11" db="EMBL/GenBank/DDBJ databases">
        <authorList>
            <consortium name="Pathogen Informatics"/>
        </authorList>
    </citation>
    <scope>NUCLEOTIDE SEQUENCE [LARGE SCALE GENOMIC DNA]</scope>
    <source>
        <strain evidence="2">Dakar</strain>
        <strain evidence="3">Dakar, Senegal</strain>
    </source>
</reference>
<dbReference type="Proteomes" id="UP000279833">
    <property type="component" value="Unassembled WGS sequence"/>
</dbReference>
<evidence type="ECO:0000313" key="2">
    <source>
        <dbReference type="EMBL" id="VDP53719.1"/>
    </source>
</evidence>
<protein>
    <submittedName>
        <fullName evidence="4">IQ domain-containing protein G</fullName>
    </submittedName>
</protein>
<name>A0A183KFA1_9TREM</name>
<gene>
    <name evidence="2" type="ORF">SCUD_LOCUS13695</name>
</gene>
<keyword evidence="3" id="KW-1185">Reference proteome</keyword>
<evidence type="ECO:0000313" key="3">
    <source>
        <dbReference type="Proteomes" id="UP000279833"/>
    </source>
</evidence>
<feature type="compositionally biased region" description="Basic residues" evidence="1">
    <location>
        <begin position="198"/>
        <end position="207"/>
    </location>
</feature>
<proteinExistence type="predicted"/>